<proteinExistence type="predicted"/>
<dbReference type="Proteomes" id="UP000475862">
    <property type="component" value="Unassembled WGS sequence"/>
</dbReference>
<comment type="caution">
    <text evidence="3">The sequence shown here is derived from an EMBL/GenBank/DDBJ whole genome shotgun (WGS) entry which is preliminary data.</text>
</comment>
<name>A0A6G0TYL6_APHGL</name>
<protein>
    <submittedName>
        <fullName evidence="3">Uncharacterized protein</fullName>
    </submittedName>
</protein>
<dbReference type="AlphaFoldDB" id="A0A6G0TYL6"/>
<feature type="compositionally biased region" description="Polar residues" evidence="1">
    <location>
        <begin position="32"/>
        <end position="43"/>
    </location>
</feature>
<evidence type="ECO:0000313" key="4">
    <source>
        <dbReference type="Proteomes" id="UP000475862"/>
    </source>
</evidence>
<evidence type="ECO:0000256" key="1">
    <source>
        <dbReference type="SAM" id="MobiDB-lite"/>
    </source>
</evidence>
<feature type="region of interest" description="Disordered" evidence="1">
    <location>
        <begin position="19"/>
        <end position="43"/>
    </location>
</feature>
<keyword evidence="2" id="KW-0812">Transmembrane</keyword>
<feature type="transmembrane region" description="Helical" evidence="2">
    <location>
        <begin position="128"/>
        <end position="145"/>
    </location>
</feature>
<feature type="transmembrane region" description="Helical" evidence="2">
    <location>
        <begin position="104"/>
        <end position="122"/>
    </location>
</feature>
<organism evidence="3 4">
    <name type="scientific">Aphis glycines</name>
    <name type="common">Soybean aphid</name>
    <dbReference type="NCBI Taxonomy" id="307491"/>
    <lineage>
        <taxon>Eukaryota</taxon>
        <taxon>Metazoa</taxon>
        <taxon>Ecdysozoa</taxon>
        <taxon>Arthropoda</taxon>
        <taxon>Hexapoda</taxon>
        <taxon>Insecta</taxon>
        <taxon>Pterygota</taxon>
        <taxon>Neoptera</taxon>
        <taxon>Paraneoptera</taxon>
        <taxon>Hemiptera</taxon>
        <taxon>Sternorrhyncha</taxon>
        <taxon>Aphidomorpha</taxon>
        <taxon>Aphidoidea</taxon>
        <taxon>Aphididae</taxon>
        <taxon>Aphidini</taxon>
        <taxon>Aphis</taxon>
        <taxon>Aphis</taxon>
    </lineage>
</organism>
<keyword evidence="2" id="KW-0472">Membrane</keyword>
<dbReference type="EMBL" id="VYZN01000013">
    <property type="protein sequence ID" value="KAE9541061.1"/>
    <property type="molecule type" value="Genomic_DNA"/>
</dbReference>
<evidence type="ECO:0000313" key="3">
    <source>
        <dbReference type="EMBL" id="KAE9541061.1"/>
    </source>
</evidence>
<reference evidence="3 4" key="1">
    <citation type="submission" date="2019-08" db="EMBL/GenBank/DDBJ databases">
        <title>The genome of the soybean aphid Biotype 1, its phylome, world population structure and adaptation to the North American continent.</title>
        <authorList>
            <person name="Giordano R."/>
            <person name="Donthu R.K."/>
            <person name="Hernandez A.G."/>
            <person name="Wright C.L."/>
            <person name="Zimin A.V."/>
        </authorList>
    </citation>
    <scope>NUCLEOTIDE SEQUENCE [LARGE SCALE GENOMIC DNA]</scope>
    <source>
        <tissue evidence="3">Whole aphids</tissue>
    </source>
</reference>
<keyword evidence="2" id="KW-1133">Transmembrane helix</keyword>
<evidence type="ECO:0000256" key="2">
    <source>
        <dbReference type="SAM" id="Phobius"/>
    </source>
</evidence>
<sequence>MLEKKISWRNNCRKKIRVETNTGVARTRRGRSSSAQSPPTDPYNSHVAQEILFVKTQILCRLKYIDSINFFQHIKKCTEIISDNTCNMTNVKYITTSKNLPSTLYYFSVLSIVYLFSMVYIIKSIPFFQTEILIRLLICVVQYTAQKSLNIIYLIKMNIHCLIICSWSNLVHYFINININISLEFLE</sequence>
<keyword evidence="4" id="KW-1185">Reference proteome</keyword>
<accession>A0A6G0TYL6</accession>
<gene>
    <name evidence="3" type="ORF">AGLY_004306</name>
</gene>